<evidence type="ECO:0000313" key="3">
    <source>
        <dbReference type="Proteomes" id="UP001217485"/>
    </source>
</evidence>
<comment type="caution">
    <text evidence="2">The sequence shown here is derived from an EMBL/GenBank/DDBJ whole genome shotgun (WGS) entry which is preliminary data.</text>
</comment>
<proteinExistence type="predicted"/>
<evidence type="ECO:0000313" key="2">
    <source>
        <dbReference type="EMBL" id="MDC0683491.1"/>
    </source>
</evidence>
<dbReference type="EMBL" id="JAQNDK010000004">
    <property type="protein sequence ID" value="MDC0683491.1"/>
    <property type="molecule type" value="Genomic_DNA"/>
</dbReference>
<dbReference type="InterPro" id="IPR025333">
    <property type="entry name" value="DUF4239"/>
</dbReference>
<accession>A0ABT5CAM8</accession>
<name>A0ABT5CAM8_9BACT</name>
<feature type="transmembrane region" description="Helical" evidence="1">
    <location>
        <begin position="184"/>
        <end position="205"/>
    </location>
</feature>
<feature type="transmembrane region" description="Helical" evidence="1">
    <location>
        <begin position="51"/>
        <end position="71"/>
    </location>
</feature>
<dbReference type="RefSeq" id="WP_272101629.1">
    <property type="nucleotide sequence ID" value="NZ_JAQNDK010000004.1"/>
</dbReference>
<sequence>MPVPGPLDRIPLWLLLGITIVVLVLAVEGGYRLGGYRLRRAEGEGGTHVLALVTTTMGLLALVLAFTFGFAATRFEARKHMVVDEANAIETTYLRAGLLPGDRGAKVRELLRDYVASRLEGARPDNFEQAVRRSEELHRELWKEAEVAGRDHPSSPVVALFIESLNRTIELHTMRVRVAVRSGIPGVLWAALFAVAILNLMAVGYHAGLVKTRRSPAVATLVMSLSVVMLLTADLDRPQEGALKVSQEAMIELRRTMGE</sequence>
<evidence type="ECO:0000256" key="1">
    <source>
        <dbReference type="SAM" id="Phobius"/>
    </source>
</evidence>
<dbReference type="Proteomes" id="UP001217485">
    <property type="component" value="Unassembled WGS sequence"/>
</dbReference>
<protein>
    <submittedName>
        <fullName evidence="2">DUF4239 domain-containing protein</fullName>
    </submittedName>
</protein>
<keyword evidence="3" id="KW-1185">Reference proteome</keyword>
<dbReference type="Pfam" id="PF14023">
    <property type="entry name" value="Bestrophin-like"/>
    <property type="match status" value="1"/>
</dbReference>
<gene>
    <name evidence="2" type="ORF">POL72_37525</name>
</gene>
<feature type="transmembrane region" description="Helical" evidence="1">
    <location>
        <begin position="12"/>
        <end position="31"/>
    </location>
</feature>
<keyword evidence="1" id="KW-0472">Membrane</keyword>
<reference evidence="2 3" key="1">
    <citation type="submission" date="2023-01" db="EMBL/GenBank/DDBJ databases">
        <title>Minimal conservation of predation-associated metabolite biosynthetic gene clusters underscores biosynthetic potential of Myxococcota including descriptions for ten novel species: Archangium lansinium sp. nov., Myxococcus landrumus sp. nov., Nannocystis bai.</title>
        <authorList>
            <person name="Ahearne A."/>
            <person name="Stevens C."/>
            <person name="Dowd S."/>
        </authorList>
    </citation>
    <scope>NUCLEOTIDE SEQUENCE [LARGE SCALE GENOMIC DNA]</scope>
    <source>
        <strain evidence="2 3">WIWO2</strain>
    </source>
</reference>
<keyword evidence="1" id="KW-1133">Transmembrane helix</keyword>
<keyword evidence="1" id="KW-0812">Transmembrane</keyword>
<organism evidence="2 3">
    <name type="scientific">Sorangium atrum</name>
    <dbReference type="NCBI Taxonomy" id="2995308"/>
    <lineage>
        <taxon>Bacteria</taxon>
        <taxon>Pseudomonadati</taxon>
        <taxon>Myxococcota</taxon>
        <taxon>Polyangia</taxon>
        <taxon>Polyangiales</taxon>
        <taxon>Polyangiaceae</taxon>
        <taxon>Sorangium</taxon>
    </lineage>
</organism>